<dbReference type="EMBL" id="RXII01000092">
    <property type="protein sequence ID" value="RZN60279.1"/>
    <property type="molecule type" value="Genomic_DNA"/>
</dbReference>
<dbReference type="Proteomes" id="UP000277582">
    <property type="component" value="Unassembled WGS sequence"/>
</dbReference>
<evidence type="ECO:0000313" key="4">
    <source>
        <dbReference type="Proteomes" id="UP000316217"/>
    </source>
</evidence>
<organism evidence="1 3">
    <name type="scientific">Candidatus Methanodesulfokora washburnensis</name>
    <dbReference type="NCBI Taxonomy" id="2478471"/>
    <lineage>
        <taxon>Archaea</taxon>
        <taxon>Thermoproteota</taxon>
        <taxon>Candidatus Korarchaeia</taxon>
        <taxon>Candidatus Korarchaeia incertae sedis</taxon>
        <taxon>Candidatus Methanodesulfokora</taxon>
    </lineage>
</organism>
<proteinExistence type="predicted"/>
<dbReference type="Proteomes" id="UP000316217">
    <property type="component" value="Unassembled WGS sequence"/>
</dbReference>
<evidence type="ECO:0008006" key="5">
    <source>
        <dbReference type="Google" id="ProtNLM"/>
    </source>
</evidence>
<accession>A0A3R9X3W7</accession>
<protein>
    <recommendedName>
        <fullName evidence="5">Replication protein RepA</fullName>
    </recommendedName>
</protein>
<keyword evidence="3" id="KW-1185">Reference proteome</keyword>
<name>A0A3R9X3W7_9CREN</name>
<evidence type="ECO:0000313" key="2">
    <source>
        <dbReference type="EMBL" id="RZN60279.1"/>
    </source>
</evidence>
<dbReference type="Gene3D" id="2.40.50.140">
    <property type="entry name" value="Nucleic acid-binding proteins"/>
    <property type="match status" value="1"/>
</dbReference>
<evidence type="ECO:0000313" key="1">
    <source>
        <dbReference type="EMBL" id="RSN74699.1"/>
    </source>
</evidence>
<dbReference type="InterPro" id="IPR012340">
    <property type="entry name" value="NA-bd_OB-fold"/>
</dbReference>
<gene>
    <name evidence="1" type="ORF">D6D85_07550</name>
    <name evidence="2" type="ORF">EF810_06035</name>
</gene>
<dbReference type="OrthoDB" id="382510at2157"/>
<reference evidence="1 3" key="1">
    <citation type="submission" date="2018-10" db="EMBL/GenBank/DDBJ databases">
        <title>Co-occurring genomic capacity for anaerobic methane metabolism and dissimilatory sulfite reduction discovered in the Korarchaeota.</title>
        <authorList>
            <person name="Mckay L.J."/>
            <person name="Dlakic M."/>
            <person name="Fields M.W."/>
            <person name="Delmont T.O."/>
            <person name="Eren A.M."/>
            <person name="Jay Z.J."/>
            <person name="Klingelsmith K.B."/>
            <person name="Rusch D.B."/>
            <person name="Inskeep W.P."/>
        </authorList>
    </citation>
    <scope>NUCLEOTIDE SEQUENCE [LARGE SCALE GENOMIC DNA]</scope>
    <source>
        <strain evidence="1 3">MDKW</strain>
    </source>
</reference>
<reference evidence="2 4" key="2">
    <citation type="journal article" date="2019" name="Nat. Microbiol.">
        <title>Wide diversity of methane and short-chain alkane metabolisms in uncultured archaea.</title>
        <authorList>
            <person name="Borrel G."/>
            <person name="Adam P.S."/>
            <person name="McKay L.J."/>
            <person name="Chen L.X."/>
            <person name="Sierra-Garcia I.N."/>
            <person name="Sieber C.M."/>
            <person name="Letourneur Q."/>
            <person name="Ghozlane A."/>
            <person name="Andersen G.L."/>
            <person name="Li W.J."/>
            <person name="Hallam S.J."/>
            <person name="Muyzer G."/>
            <person name="de Oliveira V.M."/>
            <person name="Inskeep W.P."/>
            <person name="Banfield J.F."/>
            <person name="Gribaldo S."/>
        </authorList>
    </citation>
    <scope>NUCLEOTIDE SEQUENCE [LARGE SCALE GENOMIC DNA]</scope>
    <source>
        <strain evidence="2">NM4</strain>
    </source>
</reference>
<dbReference type="EMBL" id="RCOS01000087">
    <property type="protein sequence ID" value="RSN74699.1"/>
    <property type="molecule type" value="Genomic_DNA"/>
</dbReference>
<evidence type="ECO:0000313" key="3">
    <source>
        <dbReference type="Proteomes" id="UP000277582"/>
    </source>
</evidence>
<dbReference type="RefSeq" id="WP_125671405.1">
    <property type="nucleotide sequence ID" value="NZ_RCOS01000087.1"/>
</dbReference>
<sequence>MKVSMISEIYPGQRALLIGIVVQSLENYIIVDDGTGRARIYSDQASKFEPKTPVLIAGIVRSAEEGMREIEADAVVDISGISLKDLSEVRELMAKVYDIERRMMRRDV</sequence>
<comment type="caution">
    <text evidence="1">The sequence shown here is derived from an EMBL/GenBank/DDBJ whole genome shotgun (WGS) entry which is preliminary data.</text>
</comment>
<dbReference type="AlphaFoldDB" id="A0A3R9X3W7"/>